<name>A0AAD4L542_9EURO</name>
<keyword evidence="2" id="KW-1185">Reference proteome</keyword>
<accession>A0AAD4L542</accession>
<dbReference type="Proteomes" id="UP001201262">
    <property type="component" value="Unassembled WGS sequence"/>
</dbReference>
<dbReference type="GeneID" id="70240281"/>
<dbReference type="AlphaFoldDB" id="A0AAD4L542"/>
<evidence type="ECO:0000313" key="2">
    <source>
        <dbReference type="Proteomes" id="UP001201262"/>
    </source>
</evidence>
<protein>
    <submittedName>
        <fullName evidence="1">Uncharacterized protein</fullName>
    </submittedName>
</protein>
<comment type="caution">
    <text evidence="1">The sequence shown here is derived from an EMBL/GenBank/DDBJ whole genome shotgun (WGS) entry which is preliminary data.</text>
</comment>
<sequence length="197" mass="22356">MESWSNSGLSDSEEYDSSWMDDWLSFPNDSVSLTSGGLVQDDIYYADRGPEPEYDDIPLILDVGTDQDNKTTPCNHGPPMNPQVIMPEIVIGDDSPENGVHDHGLRPVESGENCCSGATKEDDKIKIPYLDNPIIDHQINLNGQPRYLVWMSEAKMTMIAPRWIDWYWKARDLLQNASGITQSKASLPKWRREDERL</sequence>
<dbReference type="RefSeq" id="XP_046078679.1">
    <property type="nucleotide sequence ID" value="XM_046209994.1"/>
</dbReference>
<organism evidence="1 2">
    <name type="scientific">Talaromyces proteolyticus</name>
    <dbReference type="NCBI Taxonomy" id="1131652"/>
    <lineage>
        <taxon>Eukaryota</taxon>
        <taxon>Fungi</taxon>
        <taxon>Dikarya</taxon>
        <taxon>Ascomycota</taxon>
        <taxon>Pezizomycotina</taxon>
        <taxon>Eurotiomycetes</taxon>
        <taxon>Eurotiomycetidae</taxon>
        <taxon>Eurotiales</taxon>
        <taxon>Trichocomaceae</taxon>
        <taxon>Talaromyces</taxon>
        <taxon>Talaromyces sect. Bacilispori</taxon>
    </lineage>
</organism>
<gene>
    <name evidence="1" type="ORF">BGW36DRAFT_21905</name>
</gene>
<dbReference type="EMBL" id="JAJTJA010000001">
    <property type="protein sequence ID" value="KAH8706058.1"/>
    <property type="molecule type" value="Genomic_DNA"/>
</dbReference>
<proteinExistence type="predicted"/>
<reference evidence="1" key="1">
    <citation type="submission" date="2021-12" db="EMBL/GenBank/DDBJ databases">
        <title>Convergent genome expansion in fungi linked to evolution of root-endophyte symbiosis.</title>
        <authorList>
            <consortium name="DOE Joint Genome Institute"/>
            <person name="Ke Y.-H."/>
            <person name="Bonito G."/>
            <person name="Liao H.-L."/>
            <person name="Looney B."/>
            <person name="Rojas-Flechas A."/>
            <person name="Nash J."/>
            <person name="Hameed K."/>
            <person name="Schadt C."/>
            <person name="Martin F."/>
            <person name="Crous P.W."/>
            <person name="Miettinen O."/>
            <person name="Magnuson J.K."/>
            <person name="Labbe J."/>
            <person name="Jacobson D."/>
            <person name="Doktycz M.J."/>
            <person name="Veneault-Fourrey C."/>
            <person name="Kuo A."/>
            <person name="Mondo S."/>
            <person name="Calhoun S."/>
            <person name="Riley R."/>
            <person name="Ohm R."/>
            <person name="LaButti K."/>
            <person name="Andreopoulos B."/>
            <person name="Pangilinan J."/>
            <person name="Nolan M."/>
            <person name="Tritt A."/>
            <person name="Clum A."/>
            <person name="Lipzen A."/>
            <person name="Daum C."/>
            <person name="Barry K."/>
            <person name="Grigoriev I.V."/>
            <person name="Vilgalys R."/>
        </authorList>
    </citation>
    <scope>NUCLEOTIDE SEQUENCE</scope>
    <source>
        <strain evidence="1">PMI_201</strain>
    </source>
</reference>
<evidence type="ECO:0000313" key="1">
    <source>
        <dbReference type="EMBL" id="KAH8706058.1"/>
    </source>
</evidence>